<dbReference type="PANTHER" id="PTHR48041:SF15">
    <property type="entry name" value="FI05267P"/>
    <property type="match status" value="1"/>
</dbReference>
<keyword evidence="3" id="KW-0813">Transport</keyword>
<feature type="transmembrane region" description="Helical" evidence="9">
    <location>
        <begin position="358"/>
        <end position="377"/>
    </location>
</feature>
<evidence type="ECO:0000313" key="11">
    <source>
        <dbReference type="EMBL" id="CAH1405000.1"/>
    </source>
</evidence>
<organism evidence="11 12">
    <name type="scientific">Nezara viridula</name>
    <name type="common">Southern green stink bug</name>
    <name type="synonym">Cimex viridulus</name>
    <dbReference type="NCBI Taxonomy" id="85310"/>
    <lineage>
        <taxon>Eukaryota</taxon>
        <taxon>Metazoa</taxon>
        <taxon>Ecdysozoa</taxon>
        <taxon>Arthropoda</taxon>
        <taxon>Hexapoda</taxon>
        <taxon>Insecta</taxon>
        <taxon>Pterygota</taxon>
        <taxon>Neoptera</taxon>
        <taxon>Paraneoptera</taxon>
        <taxon>Hemiptera</taxon>
        <taxon>Heteroptera</taxon>
        <taxon>Panheteroptera</taxon>
        <taxon>Pentatomomorpha</taxon>
        <taxon>Pentatomoidea</taxon>
        <taxon>Pentatomidae</taxon>
        <taxon>Pentatominae</taxon>
        <taxon>Nezara</taxon>
    </lineage>
</organism>
<feature type="domain" description="ABC transporter" evidence="10">
    <location>
        <begin position="34"/>
        <end position="272"/>
    </location>
</feature>
<dbReference type="InterPro" id="IPR003439">
    <property type="entry name" value="ABC_transporter-like_ATP-bd"/>
</dbReference>
<evidence type="ECO:0000256" key="7">
    <source>
        <dbReference type="ARBA" id="ARBA00022989"/>
    </source>
</evidence>
<dbReference type="InterPro" id="IPR013525">
    <property type="entry name" value="ABC2_TM"/>
</dbReference>
<dbReference type="EMBL" id="OV725082">
    <property type="protein sequence ID" value="CAH1405000.1"/>
    <property type="molecule type" value="Genomic_DNA"/>
</dbReference>
<dbReference type="SUPFAM" id="SSF52540">
    <property type="entry name" value="P-loop containing nucleoside triphosphate hydrolases"/>
    <property type="match status" value="1"/>
</dbReference>
<dbReference type="InterPro" id="IPR050352">
    <property type="entry name" value="ABCG_transporters"/>
</dbReference>
<dbReference type="GO" id="GO:0016887">
    <property type="term" value="F:ATP hydrolysis activity"/>
    <property type="evidence" value="ECO:0007669"/>
    <property type="project" value="InterPro"/>
</dbReference>
<sequence>MTAIDNLQHWRDMAENRIQNAAKMTMIRRQPVDIEFTDLCYSVPVSRTCNKLILRNVSGYFKSGELTAILGPSGAGKSTLLNVLAGYRIGDSTNSVLVNGETRDIKTFRKLSRYIMQEDVHQHCLTVLESLQTAADLKLGKSVSKEVKMKQITEILDLLRLTNSKDTYTARLSGGEKKRLSIALELVNNPPVLFLDEPTTGLDDLSSAQCITLLKSLARGGRTVICSIHTPSAKLFSLFDNVYIVAQGQCVFQGCGDDIVPFLESLDIHCPKHYNPADFIIDVSSGEYGNHHEKMVRAIDNGRKHRWSKKEEPPKLIRLDSGIDDIKEMPDYGCSSLDQFTILLSRMSLQIWRDWSNFLIKVIIHLGVGVLMGSIFYKYGNDASKTIYNFGFCFMSLILFMYVPMLPAIVWFPQEVKCIKREFFNRWYGLNAYYFALSISRIPFQMVQGILYIAIVYLMTEQPLEIERIVKFTSIVGLVTLCSEAFGMAISARLSIVNGIFVGPALSVPNLLLSVYGMGSSITTVPMWIRISMYFSYLRFGLEGLIVTIYGGAREHLICPEEEVYCPLKIPRQLMKEVGMEDANFWRSCFFMMFYFIIFKVVCYFILRQRLKRSRSSGLFWLIGRFIKTHFNLNH</sequence>
<feature type="transmembrane region" description="Helical" evidence="9">
    <location>
        <begin position="389"/>
        <end position="412"/>
    </location>
</feature>
<dbReference type="FunFam" id="3.40.50.300:FF:001077">
    <property type="entry name" value="Uncharacterized protein, isoform A"/>
    <property type="match status" value="1"/>
</dbReference>
<feature type="transmembrane region" description="Helical" evidence="9">
    <location>
        <begin position="585"/>
        <end position="607"/>
    </location>
</feature>
<evidence type="ECO:0000256" key="3">
    <source>
        <dbReference type="ARBA" id="ARBA00022448"/>
    </source>
</evidence>
<dbReference type="InterPro" id="IPR003593">
    <property type="entry name" value="AAA+_ATPase"/>
</dbReference>
<keyword evidence="8 9" id="KW-0472">Membrane</keyword>
<keyword evidence="6" id="KW-0067">ATP-binding</keyword>
<dbReference type="AlphaFoldDB" id="A0A9P0HLR5"/>
<evidence type="ECO:0000256" key="4">
    <source>
        <dbReference type="ARBA" id="ARBA00022692"/>
    </source>
</evidence>
<dbReference type="Gene3D" id="3.40.50.300">
    <property type="entry name" value="P-loop containing nucleotide triphosphate hydrolases"/>
    <property type="match status" value="1"/>
</dbReference>
<keyword evidence="5" id="KW-0547">Nucleotide-binding</keyword>
<evidence type="ECO:0000256" key="8">
    <source>
        <dbReference type="ARBA" id="ARBA00023136"/>
    </source>
</evidence>
<dbReference type="Pfam" id="PF00005">
    <property type="entry name" value="ABC_tran"/>
    <property type="match status" value="1"/>
</dbReference>
<evidence type="ECO:0000256" key="9">
    <source>
        <dbReference type="SAM" id="Phobius"/>
    </source>
</evidence>
<keyword evidence="7 9" id="KW-1133">Transmembrane helix</keyword>
<dbReference type="InterPro" id="IPR027417">
    <property type="entry name" value="P-loop_NTPase"/>
</dbReference>
<dbReference type="PROSITE" id="PS50893">
    <property type="entry name" value="ABC_TRANSPORTER_2"/>
    <property type="match status" value="1"/>
</dbReference>
<dbReference type="Proteomes" id="UP001152798">
    <property type="component" value="Chromosome 6"/>
</dbReference>
<evidence type="ECO:0000259" key="10">
    <source>
        <dbReference type="PROSITE" id="PS50893"/>
    </source>
</evidence>
<evidence type="ECO:0000256" key="2">
    <source>
        <dbReference type="ARBA" id="ARBA00005814"/>
    </source>
</evidence>
<reference evidence="11" key="1">
    <citation type="submission" date="2022-01" db="EMBL/GenBank/DDBJ databases">
        <authorList>
            <person name="King R."/>
        </authorList>
    </citation>
    <scope>NUCLEOTIDE SEQUENCE</scope>
</reference>
<dbReference type="Pfam" id="PF01061">
    <property type="entry name" value="ABC2_membrane"/>
    <property type="match status" value="1"/>
</dbReference>
<dbReference type="GO" id="GO:0005524">
    <property type="term" value="F:ATP binding"/>
    <property type="evidence" value="ECO:0007669"/>
    <property type="project" value="UniProtKB-KW"/>
</dbReference>
<feature type="transmembrane region" description="Helical" evidence="9">
    <location>
        <begin position="469"/>
        <end position="490"/>
    </location>
</feature>
<name>A0A9P0HLR5_NEZVI</name>
<evidence type="ECO:0000256" key="5">
    <source>
        <dbReference type="ARBA" id="ARBA00022741"/>
    </source>
</evidence>
<dbReference type="PANTHER" id="PTHR48041">
    <property type="entry name" value="ABC TRANSPORTER G FAMILY MEMBER 28"/>
    <property type="match status" value="1"/>
</dbReference>
<keyword evidence="4 9" id="KW-0812">Transmembrane</keyword>
<evidence type="ECO:0000256" key="1">
    <source>
        <dbReference type="ARBA" id="ARBA00004141"/>
    </source>
</evidence>
<dbReference type="InterPro" id="IPR043926">
    <property type="entry name" value="ABCG_dom"/>
</dbReference>
<dbReference type="Pfam" id="PF19055">
    <property type="entry name" value="ABC2_membrane_7"/>
    <property type="match status" value="1"/>
</dbReference>
<accession>A0A9P0HLR5</accession>
<dbReference type="OrthoDB" id="66620at2759"/>
<dbReference type="SMART" id="SM00382">
    <property type="entry name" value="AAA"/>
    <property type="match status" value="1"/>
</dbReference>
<dbReference type="GO" id="GO:0140359">
    <property type="term" value="F:ABC-type transporter activity"/>
    <property type="evidence" value="ECO:0007669"/>
    <property type="project" value="InterPro"/>
</dbReference>
<comment type="similarity">
    <text evidence="2">Belongs to the ABC transporter superfamily. ABCG family. Eye pigment precursor importer (TC 3.A.1.204) subfamily.</text>
</comment>
<dbReference type="PROSITE" id="PS00211">
    <property type="entry name" value="ABC_TRANSPORTER_1"/>
    <property type="match status" value="1"/>
</dbReference>
<dbReference type="InterPro" id="IPR017871">
    <property type="entry name" value="ABC_transporter-like_CS"/>
</dbReference>
<evidence type="ECO:0000313" key="12">
    <source>
        <dbReference type="Proteomes" id="UP001152798"/>
    </source>
</evidence>
<gene>
    <name evidence="11" type="ORF">NEZAVI_LOCUS13302</name>
</gene>
<dbReference type="CDD" id="cd03213">
    <property type="entry name" value="ABCG_EPDR"/>
    <property type="match status" value="1"/>
</dbReference>
<feature type="transmembrane region" description="Helical" evidence="9">
    <location>
        <begin position="432"/>
        <end position="457"/>
    </location>
</feature>
<proteinExistence type="inferred from homology"/>
<evidence type="ECO:0000256" key="6">
    <source>
        <dbReference type="ARBA" id="ARBA00022840"/>
    </source>
</evidence>
<dbReference type="GO" id="GO:0005886">
    <property type="term" value="C:plasma membrane"/>
    <property type="evidence" value="ECO:0007669"/>
    <property type="project" value="TreeGrafter"/>
</dbReference>
<protein>
    <recommendedName>
        <fullName evidence="10">ABC transporter domain-containing protein</fullName>
    </recommendedName>
</protein>
<keyword evidence="12" id="KW-1185">Reference proteome</keyword>
<comment type="subcellular location">
    <subcellularLocation>
        <location evidence="1">Membrane</location>
        <topology evidence="1">Multi-pass membrane protein</topology>
    </subcellularLocation>
</comment>